<dbReference type="KEGG" id="cbd:CBUD_0027"/>
<gene>
    <name evidence="3" type="ordered locus">CBUD_0027</name>
</gene>
<dbReference type="InterPro" id="IPR014710">
    <property type="entry name" value="RmlC-like_jellyroll"/>
</dbReference>
<accession>A9KEX1</accession>
<dbReference type="Proteomes" id="UP000008555">
    <property type="component" value="Chromosome"/>
</dbReference>
<sequence length="203" mass="23749">MINIKTRRIIMRSKKHNIIEKYGLESLPEEGGHFKLIEKSDHKISVPKERYESGERYAFSLIYYCLGKNEFSAWHRLKSDEEWQWQEGGPLNLYMIVSDGTFNKVKLSPTSDPKSVSSFVVPKDTWFSAFIDTQTEEDCSLVTCKVTPAFEWEDFEIGNREELIKQFPQHAKIIKEFSRTIGKENDDDENEEKGEVYSRSFTL</sequence>
<dbReference type="InterPro" id="IPR011051">
    <property type="entry name" value="RmlC_Cupin_sf"/>
</dbReference>
<dbReference type="CDD" id="cd06121">
    <property type="entry name" value="cupin_YML079wp"/>
    <property type="match status" value="1"/>
</dbReference>
<dbReference type="InterPro" id="IPR039935">
    <property type="entry name" value="YML079W-like"/>
</dbReference>
<evidence type="ECO:0000259" key="2">
    <source>
        <dbReference type="Pfam" id="PF06172"/>
    </source>
</evidence>
<protein>
    <submittedName>
        <fullName evidence="3">Cupin superfamily protein</fullName>
    </submittedName>
</protein>
<evidence type="ECO:0000313" key="3">
    <source>
        <dbReference type="EMBL" id="ABS77618.2"/>
    </source>
</evidence>
<dbReference type="SUPFAM" id="SSF51182">
    <property type="entry name" value="RmlC-like cupins"/>
    <property type="match status" value="1"/>
</dbReference>
<dbReference type="InterPro" id="IPR009327">
    <property type="entry name" value="Cupin_DUF985"/>
</dbReference>
<dbReference type="Gene3D" id="2.60.120.10">
    <property type="entry name" value="Jelly Rolls"/>
    <property type="match status" value="1"/>
</dbReference>
<name>A9KEX1_COXBN</name>
<reference evidence="3 4" key="1">
    <citation type="journal article" date="2009" name="Infect. Immun.">
        <title>Comparative genomics reveal extensive transposon-mediated genomic plasticity and diversity among potential effector proteins within the genus Coxiella.</title>
        <authorList>
            <person name="Beare P.A."/>
            <person name="Unsworth N."/>
            <person name="Andoh M."/>
            <person name="Voth D.E."/>
            <person name="Omsland A."/>
            <person name="Gilk S.D."/>
            <person name="Williams K.P."/>
            <person name="Sobral B.W."/>
            <person name="Kupko J.J.III."/>
            <person name="Porcella S.F."/>
            <person name="Samuel J.E."/>
            <person name="Heinzen R.A."/>
        </authorList>
    </citation>
    <scope>NUCLEOTIDE SEQUENCE [LARGE SCALE GENOMIC DNA]</scope>
    <source>
        <strain evidence="3 4">Dugway 5J108-111</strain>
    </source>
</reference>
<proteinExistence type="predicted"/>
<organism evidence="3 4">
    <name type="scientific">Coxiella burnetii (strain Dugway 5J108-111)</name>
    <dbReference type="NCBI Taxonomy" id="434922"/>
    <lineage>
        <taxon>Bacteria</taxon>
        <taxon>Pseudomonadati</taxon>
        <taxon>Pseudomonadota</taxon>
        <taxon>Gammaproteobacteria</taxon>
        <taxon>Legionellales</taxon>
        <taxon>Coxiellaceae</taxon>
        <taxon>Coxiella</taxon>
    </lineage>
</organism>
<feature type="region of interest" description="Disordered" evidence="1">
    <location>
        <begin position="183"/>
        <end position="203"/>
    </location>
</feature>
<dbReference type="PANTHER" id="PTHR33387:SF3">
    <property type="entry name" value="DUF985 DOMAIN-CONTAINING PROTEIN"/>
    <property type="match status" value="1"/>
</dbReference>
<dbReference type="EMBL" id="CP000733">
    <property type="protein sequence ID" value="ABS77618.2"/>
    <property type="molecule type" value="Genomic_DNA"/>
</dbReference>
<evidence type="ECO:0000256" key="1">
    <source>
        <dbReference type="SAM" id="MobiDB-lite"/>
    </source>
</evidence>
<dbReference type="HOGENOM" id="CLU_088365_0_1_6"/>
<evidence type="ECO:0000313" key="4">
    <source>
        <dbReference type="Proteomes" id="UP000008555"/>
    </source>
</evidence>
<dbReference type="AlphaFoldDB" id="A9KEX1"/>
<dbReference type="PANTHER" id="PTHR33387">
    <property type="entry name" value="RMLC-LIKE JELLY ROLL FOLD PROTEIN"/>
    <property type="match status" value="1"/>
</dbReference>
<feature type="domain" description="DUF985" evidence="2">
    <location>
        <begin position="17"/>
        <end position="157"/>
    </location>
</feature>
<dbReference type="Pfam" id="PF06172">
    <property type="entry name" value="Cupin_5"/>
    <property type="match status" value="1"/>
</dbReference>